<evidence type="ECO:0000313" key="3">
    <source>
        <dbReference type="Proteomes" id="UP000707352"/>
    </source>
</evidence>
<dbReference type="RefSeq" id="WP_167674004.1">
    <property type="nucleotide sequence ID" value="NZ_JAATJS010000006.1"/>
</dbReference>
<dbReference type="Proteomes" id="UP000707352">
    <property type="component" value="Unassembled WGS sequence"/>
</dbReference>
<keyword evidence="3" id="KW-1185">Reference proteome</keyword>
<organism evidence="2 3">
    <name type="scientific">Microvirga terricola</name>
    <dbReference type="NCBI Taxonomy" id="2719797"/>
    <lineage>
        <taxon>Bacteria</taxon>
        <taxon>Pseudomonadati</taxon>
        <taxon>Pseudomonadota</taxon>
        <taxon>Alphaproteobacteria</taxon>
        <taxon>Hyphomicrobiales</taxon>
        <taxon>Methylobacteriaceae</taxon>
        <taxon>Microvirga</taxon>
    </lineage>
</organism>
<evidence type="ECO:0000313" key="2">
    <source>
        <dbReference type="EMBL" id="NIX78087.1"/>
    </source>
</evidence>
<evidence type="ECO:0000256" key="1">
    <source>
        <dbReference type="SAM" id="MobiDB-lite"/>
    </source>
</evidence>
<protein>
    <recommendedName>
        <fullName evidence="4">Thymidylate kinase</fullName>
    </recommendedName>
</protein>
<dbReference type="InterPro" id="IPR027417">
    <property type="entry name" value="P-loop_NTPase"/>
</dbReference>
<accession>A0ABX0VI15</accession>
<dbReference type="Gene3D" id="3.40.50.300">
    <property type="entry name" value="P-loop containing nucleotide triphosphate hydrolases"/>
    <property type="match status" value="1"/>
</dbReference>
<sequence>MLVEFLGLPGAGKSTLSHLVANLLLERRYTVEETTYDLDRRFGKFERSVIKLAHIARYLCTHPRCALSNVSSILATRQATLADIKKSIPNWLYVASLVSRRRSDDRIILLDQGVAQAVWSIGFAAEQELWLDLHMNTTSERTPKPDLIIQVQASFETVSVRLDSRKKRISRLESLVQNHSVLQHAQDHCDEISLRFEAAGVPIIKVHNDDPEQLASNARLVTDIIIAFVNEQTAASRERPQGAPLSAPQKRASPIRGL</sequence>
<dbReference type="SUPFAM" id="SSF52540">
    <property type="entry name" value="P-loop containing nucleoside triphosphate hydrolases"/>
    <property type="match status" value="1"/>
</dbReference>
<feature type="region of interest" description="Disordered" evidence="1">
    <location>
        <begin position="235"/>
        <end position="258"/>
    </location>
</feature>
<name>A0ABX0VI15_9HYPH</name>
<dbReference type="EMBL" id="JAATJS010000006">
    <property type="protein sequence ID" value="NIX78087.1"/>
    <property type="molecule type" value="Genomic_DNA"/>
</dbReference>
<reference evidence="2 3" key="1">
    <citation type="submission" date="2020-03" db="EMBL/GenBank/DDBJ databases">
        <title>The genome sequence of Microvirga sp. c23x22.</title>
        <authorList>
            <person name="Zhang X."/>
        </authorList>
    </citation>
    <scope>NUCLEOTIDE SEQUENCE [LARGE SCALE GENOMIC DNA]</scope>
    <source>
        <strain evidence="3">c23x22</strain>
    </source>
</reference>
<proteinExistence type="predicted"/>
<evidence type="ECO:0008006" key="4">
    <source>
        <dbReference type="Google" id="ProtNLM"/>
    </source>
</evidence>
<comment type="caution">
    <text evidence="2">The sequence shown here is derived from an EMBL/GenBank/DDBJ whole genome shotgun (WGS) entry which is preliminary data.</text>
</comment>
<gene>
    <name evidence="2" type="ORF">HB375_15925</name>
</gene>